<dbReference type="RefSeq" id="WP_148591592.1">
    <property type="nucleotide sequence ID" value="NZ_CP042997.1"/>
</dbReference>
<protein>
    <submittedName>
        <fullName evidence="2">Uncharacterized protein</fullName>
    </submittedName>
</protein>
<feature type="compositionally biased region" description="Basic and acidic residues" evidence="1">
    <location>
        <begin position="16"/>
        <end position="25"/>
    </location>
</feature>
<feature type="region of interest" description="Disordered" evidence="1">
    <location>
        <begin position="1"/>
        <end position="25"/>
    </location>
</feature>
<evidence type="ECO:0000313" key="3">
    <source>
        <dbReference type="Proteomes" id="UP000324233"/>
    </source>
</evidence>
<keyword evidence="3" id="KW-1185">Reference proteome</keyword>
<proteinExistence type="predicted"/>
<dbReference type="EMBL" id="CP042997">
    <property type="protein sequence ID" value="QEH32423.1"/>
    <property type="molecule type" value="Genomic_DNA"/>
</dbReference>
<dbReference type="Gene3D" id="1.25.40.10">
    <property type="entry name" value="Tetratricopeptide repeat domain"/>
    <property type="match status" value="1"/>
</dbReference>
<dbReference type="NCBIfam" id="NF047558">
    <property type="entry name" value="TPR_END_plus"/>
    <property type="match status" value="1"/>
</dbReference>
<dbReference type="KEGG" id="agv:OJF2_08930"/>
<evidence type="ECO:0000313" key="2">
    <source>
        <dbReference type="EMBL" id="QEH32423.1"/>
    </source>
</evidence>
<accession>A0A5B9VVP8</accession>
<reference evidence="2 3" key="1">
    <citation type="submission" date="2019-08" db="EMBL/GenBank/DDBJ databases">
        <title>Deep-cultivation of Planctomycetes and their phenomic and genomic characterization uncovers novel biology.</title>
        <authorList>
            <person name="Wiegand S."/>
            <person name="Jogler M."/>
            <person name="Boedeker C."/>
            <person name="Pinto D."/>
            <person name="Vollmers J."/>
            <person name="Rivas-Marin E."/>
            <person name="Kohn T."/>
            <person name="Peeters S.H."/>
            <person name="Heuer A."/>
            <person name="Rast P."/>
            <person name="Oberbeckmann S."/>
            <person name="Bunk B."/>
            <person name="Jeske O."/>
            <person name="Meyerdierks A."/>
            <person name="Storesund J.E."/>
            <person name="Kallscheuer N."/>
            <person name="Luecker S."/>
            <person name="Lage O.M."/>
            <person name="Pohl T."/>
            <person name="Merkel B.J."/>
            <person name="Hornburger P."/>
            <person name="Mueller R.-W."/>
            <person name="Bruemmer F."/>
            <person name="Labrenz M."/>
            <person name="Spormann A.M."/>
            <person name="Op den Camp H."/>
            <person name="Overmann J."/>
            <person name="Amann R."/>
            <person name="Jetten M.S.M."/>
            <person name="Mascher T."/>
            <person name="Medema M.H."/>
            <person name="Devos D.P."/>
            <person name="Kaster A.-K."/>
            <person name="Ovreas L."/>
            <person name="Rohde M."/>
            <person name="Galperin M.Y."/>
            <person name="Jogler C."/>
        </authorList>
    </citation>
    <scope>NUCLEOTIDE SEQUENCE [LARGE SCALE GENOMIC DNA]</scope>
    <source>
        <strain evidence="2 3">OJF2</strain>
    </source>
</reference>
<gene>
    <name evidence="2" type="ORF">OJF2_08930</name>
</gene>
<dbReference type="OrthoDB" id="271750at2"/>
<organism evidence="2 3">
    <name type="scientific">Aquisphaera giovannonii</name>
    <dbReference type="NCBI Taxonomy" id="406548"/>
    <lineage>
        <taxon>Bacteria</taxon>
        <taxon>Pseudomonadati</taxon>
        <taxon>Planctomycetota</taxon>
        <taxon>Planctomycetia</taxon>
        <taxon>Isosphaerales</taxon>
        <taxon>Isosphaeraceae</taxon>
        <taxon>Aquisphaera</taxon>
    </lineage>
</organism>
<name>A0A5B9VVP8_9BACT</name>
<evidence type="ECO:0000256" key="1">
    <source>
        <dbReference type="SAM" id="MobiDB-lite"/>
    </source>
</evidence>
<sequence>MGSSYDRAGDSSPDPSAREISTRGFREQSQREFEIDFLTGILERDPYFVEAIRVLANHLAAKGEYARALHLDRRLVRLIPEDGIAWYNLSCSYALLGMLEPAFSSLQKALEQGYRFLDRLRLDPDLKSLRRDPRFIRLLRRFEFFV</sequence>
<dbReference type="AlphaFoldDB" id="A0A5B9VVP8"/>
<dbReference type="InterPro" id="IPR011990">
    <property type="entry name" value="TPR-like_helical_dom_sf"/>
</dbReference>
<dbReference type="Proteomes" id="UP000324233">
    <property type="component" value="Chromosome"/>
</dbReference>
<dbReference type="SUPFAM" id="SSF48452">
    <property type="entry name" value="TPR-like"/>
    <property type="match status" value="1"/>
</dbReference>